<comment type="caution">
    <text evidence="1">The sequence shown here is derived from an EMBL/GenBank/DDBJ whole genome shotgun (WGS) entry which is preliminary data.</text>
</comment>
<organism evidence="1 2">
    <name type="scientific">Meloidogyne enterolobii</name>
    <name type="common">Root-knot nematode worm</name>
    <name type="synonym">Meloidogyne mayaguensis</name>
    <dbReference type="NCBI Taxonomy" id="390850"/>
    <lineage>
        <taxon>Eukaryota</taxon>
        <taxon>Metazoa</taxon>
        <taxon>Ecdysozoa</taxon>
        <taxon>Nematoda</taxon>
        <taxon>Chromadorea</taxon>
        <taxon>Rhabditida</taxon>
        <taxon>Tylenchina</taxon>
        <taxon>Tylenchomorpha</taxon>
        <taxon>Tylenchoidea</taxon>
        <taxon>Meloidogynidae</taxon>
        <taxon>Meloidogyninae</taxon>
        <taxon>Meloidogyne</taxon>
    </lineage>
</organism>
<proteinExistence type="predicted"/>
<sequence length="137" mass="16023">MINLLFDNDDKTSPKQFHVRILSLNAQYLDEELRENFFNFGLQNISNDLLENFLNFGLNRSAIYKNFAINEGNISEEQTNILFNIIINERNKLPAVCFGYCDFSMLYELIVEYVTTSKDFSKMVSSVTLLYDFQQQS</sequence>
<protein>
    <submittedName>
        <fullName evidence="1">Uncharacterized protein</fullName>
    </submittedName>
</protein>
<evidence type="ECO:0000313" key="2">
    <source>
        <dbReference type="Proteomes" id="UP000580250"/>
    </source>
</evidence>
<dbReference type="Proteomes" id="UP000580250">
    <property type="component" value="Unassembled WGS sequence"/>
</dbReference>
<reference evidence="1 2" key="1">
    <citation type="submission" date="2020-08" db="EMBL/GenBank/DDBJ databases">
        <authorList>
            <person name="Koutsovoulos G."/>
            <person name="Danchin GJ E."/>
        </authorList>
    </citation>
    <scope>NUCLEOTIDE SEQUENCE [LARGE SCALE GENOMIC DNA]</scope>
</reference>
<accession>A0A6V7TV13</accession>
<evidence type="ECO:0000313" key="1">
    <source>
        <dbReference type="EMBL" id="CAD2135877.1"/>
    </source>
</evidence>
<dbReference type="OrthoDB" id="5906806at2759"/>
<name>A0A6V7TV13_MELEN</name>
<dbReference type="EMBL" id="CAJEWN010000017">
    <property type="protein sequence ID" value="CAD2135877.1"/>
    <property type="molecule type" value="Genomic_DNA"/>
</dbReference>
<gene>
    <name evidence="1" type="ORF">MENT_LOCUS4878</name>
</gene>
<dbReference type="AlphaFoldDB" id="A0A6V7TV13"/>